<evidence type="ECO:0000313" key="6">
    <source>
        <dbReference type="EMBL" id="MCP2159021.1"/>
    </source>
</evidence>
<dbReference type="SUPFAM" id="SSF54373">
    <property type="entry name" value="FAD-linked reductases, C-terminal domain"/>
    <property type="match status" value="1"/>
</dbReference>
<protein>
    <submittedName>
        <fullName evidence="6">Glycine cleavage system T protein (Aminomethyltransferase)</fullName>
    </submittedName>
</protein>
<evidence type="ECO:0000259" key="2">
    <source>
        <dbReference type="Pfam" id="PF01266"/>
    </source>
</evidence>
<feature type="domain" description="GCVT N-terminal" evidence="3">
    <location>
        <begin position="437"/>
        <end position="721"/>
    </location>
</feature>
<dbReference type="Proteomes" id="UP001205740">
    <property type="component" value="Unassembled WGS sequence"/>
</dbReference>
<dbReference type="InterPro" id="IPR006222">
    <property type="entry name" value="GCVT_N"/>
</dbReference>
<dbReference type="Gene3D" id="3.50.50.60">
    <property type="entry name" value="FAD/NAD(P)-binding domain"/>
    <property type="match status" value="1"/>
</dbReference>
<dbReference type="PANTHER" id="PTHR43757">
    <property type="entry name" value="AMINOMETHYLTRANSFERASE"/>
    <property type="match status" value="1"/>
</dbReference>
<evidence type="ECO:0000313" key="7">
    <source>
        <dbReference type="Proteomes" id="UP001205740"/>
    </source>
</evidence>
<dbReference type="Gene3D" id="3.30.9.10">
    <property type="entry name" value="D-Amino Acid Oxidase, subunit A, domain 2"/>
    <property type="match status" value="1"/>
</dbReference>
<dbReference type="SUPFAM" id="SSF103025">
    <property type="entry name" value="Folate-binding domain"/>
    <property type="match status" value="1"/>
</dbReference>
<reference evidence="6 7" key="1">
    <citation type="submission" date="2022-06" db="EMBL/GenBank/DDBJ databases">
        <title>Genomic Encyclopedia of Archaeal and Bacterial Type Strains, Phase II (KMG-II): from individual species to whole genera.</title>
        <authorList>
            <person name="Goeker M."/>
        </authorList>
    </citation>
    <scope>NUCLEOTIDE SEQUENCE [LARGE SCALE GENOMIC DNA]</scope>
    <source>
        <strain evidence="6 7">DSM 45037</strain>
    </source>
</reference>
<dbReference type="EMBL" id="JAMTCG010000001">
    <property type="protein sequence ID" value="MCP2159021.1"/>
    <property type="molecule type" value="Genomic_DNA"/>
</dbReference>
<dbReference type="InterPro" id="IPR029043">
    <property type="entry name" value="GcvT/YgfZ_C"/>
</dbReference>
<feature type="domain" description="Aminomethyltransferase C-terminal" evidence="4">
    <location>
        <begin position="737"/>
        <end position="815"/>
    </location>
</feature>
<dbReference type="InterPro" id="IPR027266">
    <property type="entry name" value="TrmE/GcvT-like"/>
</dbReference>
<dbReference type="Pfam" id="PF01266">
    <property type="entry name" value="DAO"/>
    <property type="match status" value="1"/>
</dbReference>
<accession>A0ABT1GVL8</accession>
<dbReference type="InterPro" id="IPR006076">
    <property type="entry name" value="FAD-dep_OxRdtase"/>
</dbReference>
<dbReference type="SUPFAM" id="SSF101790">
    <property type="entry name" value="Aminomethyltransferase beta-barrel domain"/>
    <property type="match status" value="1"/>
</dbReference>
<evidence type="ECO:0000256" key="1">
    <source>
        <dbReference type="ARBA" id="ARBA00008609"/>
    </source>
</evidence>
<proteinExistence type="inferred from homology"/>
<dbReference type="InterPro" id="IPR028896">
    <property type="entry name" value="GcvT/YgfZ/DmdA"/>
</dbReference>
<organism evidence="6 7">
    <name type="scientific">Williamsia serinedens</name>
    <dbReference type="NCBI Taxonomy" id="391736"/>
    <lineage>
        <taxon>Bacteria</taxon>
        <taxon>Bacillati</taxon>
        <taxon>Actinomycetota</taxon>
        <taxon>Actinomycetes</taxon>
        <taxon>Mycobacteriales</taxon>
        <taxon>Nocardiaceae</taxon>
        <taxon>Williamsia</taxon>
    </lineage>
</organism>
<keyword evidence="7" id="KW-1185">Reference proteome</keyword>
<dbReference type="Pfam" id="PF01571">
    <property type="entry name" value="GCV_T"/>
    <property type="match status" value="1"/>
</dbReference>
<evidence type="ECO:0000259" key="3">
    <source>
        <dbReference type="Pfam" id="PF01571"/>
    </source>
</evidence>
<feature type="domain" description="FAD dependent oxidoreductase central" evidence="5">
    <location>
        <begin position="380"/>
        <end position="435"/>
    </location>
</feature>
<dbReference type="SUPFAM" id="SSF51905">
    <property type="entry name" value="FAD/NAD(P)-binding domain"/>
    <property type="match status" value="1"/>
</dbReference>
<dbReference type="PANTHER" id="PTHR43757:SF2">
    <property type="entry name" value="AMINOMETHYLTRANSFERASE, MITOCHONDRIAL"/>
    <property type="match status" value="1"/>
</dbReference>
<dbReference type="Pfam" id="PF08669">
    <property type="entry name" value="GCV_T_C"/>
    <property type="match status" value="1"/>
</dbReference>
<dbReference type="Gene3D" id="3.30.1360.120">
    <property type="entry name" value="Probable tRNA modification gtpase trme, domain 1"/>
    <property type="match status" value="1"/>
</dbReference>
<comment type="similarity">
    <text evidence="1">Belongs to the GcvT family.</text>
</comment>
<dbReference type="Pfam" id="PF16350">
    <property type="entry name" value="FAO_M"/>
    <property type="match status" value="1"/>
</dbReference>
<sequence length="826" mass="87168">MGGEQHGPRVVVIGAGIVGTSLADELVARGLGDVTVVDRGPLPAAGGSSSHAPGLVFATNASRTLSDLAAATITKFRGLSTPDALCFNAVGGLEVATTPERLAELHRKAGWAASWGRRAEVVDTADCVRLHPLLDPATVLGGLHTPDDGLADALTCIAVQRRRAEAGGARFLADTQVLDVLTVGDRVVGVRTDAGVLDADVVVSCGGFWGAELGELVGLTVPLVAMGHEYVTTTAVPAAAPFADPRTGHAAATLPILRHQNADLYYRQHGDRIGIGYYGHDPVVVDMTSLYDDTADQPMPSMLPFSASGFRAAWDESQRVLPGLRDAAIADGFTGIFSFTPDGGPMLGPHPGLDGFWVAEAIWVTQSAGAAAAIADWVVTGAPGIDVSGCDVNRFAPAELDRDAVVARSSRAFVEVYDIIHPRAVPAEARDLRLSALHDDHVARGASFGVSHGCERPLWFAANRSLTERFPIDAPGMPEWYTRGWSPIALAEAVATREVGGLFDMSSLTRVEISGPDAVATLAPLITRDPDRPVGSVVYALMLDETGGVLSDVTVARVDHDRLVVGVNGPLDVARLSHAARHARARGATVDVREITDETCCVAVWGPRALDIVAPLTDLDVSPSGLRYYRCADAVVAGVQASLTRVSYVGEFGWEITTSASDGSRLAAALGENAERVGAVWGGRAAMDCLRIEKGYRSWGTDMTRTDSPHEAGVAFAVAKDHEFVGRAAVAERPVVRQLHTLVADDRDTVLLESEPLRHRGSDVGYVTSAAWSPAVGATVAYAWGPADLRPGDAVTAEWFGQERSLRVAPPVTVDPENLRLKGVYR</sequence>
<dbReference type="Gene3D" id="2.40.30.110">
    <property type="entry name" value="Aminomethyltransferase beta-barrel domains"/>
    <property type="match status" value="1"/>
</dbReference>
<dbReference type="Gene3D" id="3.30.70.1400">
    <property type="entry name" value="Aminomethyltransferase beta-barrel domains"/>
    <property type="match status" value="1"/>
</dbReference>
<name>A0ABT1GVL8_9NOCA</name>
<gene>
    <name evidence="6" type="ORF">LX12_000185</name>
</gene>
<evidence type="ECO:0000259" key="5">
    <source>
        <dbReference type="Pfam" id="PF16350"/>
    </source>
</evidence>
<dbReference type="InterPro" id="IPR032503">
    <property type="entry name" value="FAO_M"/>
</dbReference>
<dbReference type="InterPro" id="IPR036188">
    <property type="entry name" value="FAD/NAD-bd_sf"/>
</dbReference>
<feature type="domain" description="FAD dependent oxidoreductase" evidence="2">
    <location>
        <begin position="9"/>
        <end position="377"/>
    </location>
</feature>
<dbReference type="InterPro" id="IPR013977">
    <property type="entry name" value="GcvT_C"/>
</dbReference>
<comment type="caution">
    <text evidence="6">The sequence shown here is derived from an EMBL/GenBank/DDBJ whole genome shotgun (WGS) entry which is preliminary data.</text>
</comment>
<dbReference type="RefSeq" id="WP_253652637.1">
    <property type="nucleotide sequence ID" value="NZ_BAAAOE010000004.1"/>
</dbReference>
<evidence type="ECO:0000259" key="4">
    <source>
        <dbReference type="Pfam" id="PF08669"/>
    </source>
</evidence>